<dbReference type="Proteomes" id="UP000320455">
    <property type="component" value="Unassembled WGS sequence"/>
</dbReference>
<keyword evidence="3" id="KW-1185">Reference proteome</keyword>
<dbReference type="AlphaFoldDB" id="A0ABD7S591"/>
<proteinExistence type="predicted"/>
<dbReference type="RefSeq" id="WP_146470360.1">
    <property type="nucleotide sequence ID" value="NZ_JAUPCI020000046.1"/>
</dbReference>
<name>A0ABD7S591_XANVA</name>
<reference evidence="3" key="1">
    <citation type="journal article" date="2020" name="Phytopathology">
        <title>Genomic acquisitions in emerging populations of Xanthomonas vasicola pv. vasculorum infecting corn in the U.S. and Argentina.</title>
        <authorList>
            <person name="Perez-Quintero A.L."/>
        </authorList>
    </citation>
    <scope>NUCLEOTIDE SEQUENCE [LARGE SCALE GENOMIC DNA]</scope>
    <source>
        <strain evidence="3">Xvh-L</strain>
    </source>
</reference>
<organism evidence="2 3">
    <name type="scientific">Xanthomonas vasicola</name>
    <dbReference type="NCBI Taxonomy" id="56459"/>
    <lineage>
        <taxon>Bacteria</taxon>
        <taxon>Pseudomonadati</taxon>
        <taxon>Pseudomonadota</taxon>
        <taxon>Gammaproteobacteria</taxon>
        <taxon>Lysobacterales</taxon>
        <taxon>Lysobacteraceae</taxon>
        <taxon>Xanthomonas</taxon>
    </lineage>
</organism>
<evidence type="ECO:0000256" key="1">
    <source>
        <dbReference type="SAM" id="MobiDB-lite"/>
    </source>
</evidence>
<feature type="compositionally biased region" description="Polar residues" evidence="1">
    <location>
        <begin position="63"/>
        <end position="78"/>
    </location>
</feature>
<feature type="region of interest" description="Disordered" evidence="1">
    <location>
        <begin position="63"/>
        <end position="84"/>
    </location>
</feature>
<gene>
    <name evidence="2" type="ORF">FQK01_20355</name>
</gene>
<evidence type="ECO:0000313" key="2">
    <source>
        <dbReference type="EMBL" id="TWQ49938.1"/>
    </source>
</evidence>
<protein>
    <submittedName>
        <fullName evidence="2">Uncharacterized protein</fullName>
    </submittedName>
</protein>
<dbReference type="EMBL" id="VOCK01000050">
    <property type="protein sequence ID" value="TWQ49938.1"/>
    <property type="molecule type" value="Genomic_DNA"/>
</dbReference>
<sequence>MVVASVRGNKHVQEDVHAWKQRPRMTSATPTGTGLAQAATVVVYMAPPGRAMPVLEWKDYQTSANPRALRTSKSTTTRSHLDKN</sequence>
<comment type="caution">
    <text evidence="2">The sequence shown here is derived from an EMBL/GenBank/DDBJ whole genome shotgun (WGS) entry which is preliminary data.</text>
</comment>
<accession>A0ABD7S591</accession>
<evidence type="ECO:0000313" key="3">
    <source>
        <dbReference type="Proteomes" id="UP000320455"/>
    </source>
</evidence>